<accession>A0A8K1FJT5</accession>
<sequence length="227" mass="25240">MAAVVQRVSWRCAVLATARRGVLSAPRRELHARTGSSSVAFRVSPVIQSLQTARYSSNAKLGPLNDDIKACVVQVVGEDGKMRRDVPLSMALEEAREQGVDLVQVAENNGHVVCRLFDAQKRLFSLRKSAKNSKPKQDKEVVFGVKIAIHDIKVKAEQVRKFLAKGHKVKVTVKFGREFHLKQNALDQMVLIEEAIETDVGVRDHSPRDQYGGVYVHFAPKAHNVVL</sequence>
<dbReference type="GO" id="GO:0005737">
    <property type="term" value="C:cytoplasm"/>
    <property type="evidence" value="ECO:0007669"/>
    <property type="project" value="UniProtKB-ARBA"/>
</dbReference>
<evidence type="ECO:0000313" key="6">
    <source>
        <dbReference type="EMBL" id="TMW62147.1"/>
    </source>
</evidence>
<gene>
    <name evidence="6" type="ORF">Poli38472_009640</name>
</gene>
<dbReference type="InterPro" id="IPR036787">
    <property type="entry name" value="T_IF-3_N_sf"/>
</dbReference>
<keyword evidence="2" id="KW-0396">Initiation factor</keyword>
<evidence type="ECO:0000313" key="7">
    <source>
        <dbReference type="Proteomes" id="UP000794436"/>
    </source>
</evidence>
<dbReference type="SUPFAM" id="SSF54364">
    <property type="entry name" value="Translation initiation factor IF3, N-terminal domain"/>
    <property type="match status" value="1"/>
</dbReference>
<name>A0A8K1FJT5_PYTOL</name>
<dbReference type="Gene3D" id="3.10.20.80">
    <property type="entry name" value="Translation initiation factor 3 (IF-3), N-terminal domain"/>
    <property type="match status" value="1"/>
</dbReference>
<comment type="similarity">
    <text evidence="1">Belongs to the IF-3 family.</text>
</comment>
<dbReference type="PANTHER" id="PTHR10938">
    <property type="entry name" value="TRANSLATION INITIATION FACTOR IF-3"/>
    <property type="match status" value="1"/>
</dbReference>
<dbReference type="EMBL" id="SPLM01000074">
    <property type="protein sequence ID" value="TMW62147.1"/>
    <property type="molecule type" value="Genomic_DNA"/>
</dbReference>
<dbReference type="GO" id="GO:0032790">
    <property type="term" value="P:ribosome disassembly"/>
    <property type="evidence" value="ECO:0007669"/>
    <property type="project" value="TreeGrafter"/>
</dbReference>
<comment type="caution">
    <text evidence="6">The sequence shown here is derived from an EMBL/GenBank/DDBJ whole genome shotgun (WGS) entry which is preliminary data.</text>
</comment>
<keyword evidence="3" id="KW-0648">Protein biosynthesis</keyword>
<dbReference type="GO" id="GO:0043022">
    <property type="term" value="F:ribosome binding"/>
    <property type="evidence" value="ECO:0007669"/>
    <property type="project" value="TreeGrafter"/>
</dbReference>
<reference evidence="6" key="1">
    <citation type="submission" date="2019-03" db="EMBL/GenBank/DDBJ databases">
        <title>Long read genome sequence of the mycoparasitic Pythium oligandrum ATCC 38472 isolated from sugarbeet rhizosphere.</title>
        <authorList>
            <person name="Gaulin E."/>
        </authorList>
    </citation>
    <scope>NUCLEOTIDE SEQUENCE</scope>
    <source>
        <strain evidence="6">ATCC 38472_TT</strain>
    </source>
</reference>
<dbReference type="InterPro" id="IPR036788">
    <property type="entry name" value="T_IF-3_C_sf"/>
</dbReference>
<evidence type="ECO:0008006" key="8">
    <source>
        <dbReference type="Google" id="ProtNLM"/>
    </source>
</evidence>
<dbReference type="Pfam" id="PF00707">
    <property type="entry name" value="IF3_C"/>
    <property type="match status" value="1"/>
</dbReference>
<evidence type="ECO:0000256" key="1">
    <source>
        <dbReference type="ARBA" id="ARBA00005439"/>
    </source>
</evidence>
<dbReference type="InterPro" id="IPR001288">
    <property type="entry name" value="Translation_initiation_fac_3"/>
</dbReference>
<evidence type="ECO:0000256" key="2">
    <source>
        <dbReference type="ARBA" id="ARBA00022540"/>
    </source>
</evidence>
<dbReference type="Pfam" id="PF05198">
    <property type="entry name" value="IF3_N"/>
    <property type="match status" value="1"/>
</dbReference>
<proteinExistence type="inferred from homology"/>
<evidence type="ECO:0000259" key="4">
    <source>
        <dbReference type="Pfam" id="PF00707"/>
    </source>
</evidence>
<dbReference type="InterPro" id="IPR019815">
    <property type="entry name" value="Translation_initiation_fac_3_C"/>
</dbReference>
<dbReference type="Gene3D" id="3.30.110.10">
    <property type="entry name" value="Translation initiation factor 3 (IF-3), C-terminal domain"/>
    <property type="match status" value="1"/>
</dbReference>
<feature type="domain" description="Translation initiation factor 3 N-terminal" evidence="5">
    <location>
        <begin position="65"/>
        <end position="132"/>
    </location>
</feature>
<dbReference type="AlphaFoldDB" id="A0A8K1FJT5"/>
<dbReference type="InterPro" id="IPR019814">
    <property type="entry name" value="Translation_initiation_fac_3_N"/>
</dbReference>
<organism evidence="6 7">
    <name type="scientific">Pythium oligandrum</name>
    <name type="common">Mycoparasitic fungus</name>
    <dbReference type="NCBI Taxonomy" id="41045"/>
    <lineage>
        <taxon>Eukaryota</taxon>
        <taxon>Sar</taxon>
        <taxon>Stramenopiles</taxon>
        <taxon>Oomycota</taxon>
        <taxon>Peronosporomycetes</taxon>
        <taxon>Pythiales</taxon>
        <taxon>Pythiaceae</taxon>
        <taxon>Pythium</taxon>
    </lineage>
</organism>
<feature type="domain" description="Translation initiation factor 3 C-terminal" evidence="4">
    <location>
        <begin position="139"/>
        <end position="210"/>
    </location>
</feature>
<dbReference type="OrthoDB" id="21573at2759"/>
<protein>
    <recommendedName>
        <fullName evidence="8">Translation initiation factor IF-3</fullName>
    </recommendedName>
</protein>
<dbReference type="Proteomes" id="UP000794436">
    <property type="component" value="Unassembled WGS sequence"/>
</dbReference>
<dbReference type="NCBIfam" id="TIGR00168">
    <property type="entry name" value="infC"/>
    <property type="match status" value="1"/>
</dbReference>
<evidence type="ECO:0000259" key="5">
    <source>
        <dbReference type="Pfam" id="PF05198"/>
    </source>
</evidence>
<keyword evidence="7" id="KW-1185">Reference proteome</keyword>
<evidence type="ECO:0000256" key="3">
    <source>
        <dbReference type="ARBA" id="ARBA00022917"/>
    </source>
</evidence>
<dbReference type="PANTHER" id="PTHR10938:SF0">
    <property type="entry name" value="TRANSLATION INITIATION FACTOR IF-3, MITOCHONDRIAL"/>
    <property type="match status" value="1"/>
</dbReference>
<dbReference type="SUPFAM" id="SSF55200">
    <property type="entry name" value="Translation initiation factor IF3, C-terminal domain"/>
    <property type="match status" value="1"/>
</dbReference>
<dbReference type="GO" id="GO:0003743">
    <property type="term" value="F:translation initiation factor activity"/>
    <property type="evidence" value="ECO:0007669"/>
    <property type="project" value="UniProtKB-KW"/>
</dbReference>